<gene>
    <name evidence="1" type="ORF">S01H4_23707</name>
</gene>
<dbReference type="InterPro" id="IPR015424">
    <property type="entry name" value="PyrdxlP-dep_Trfase"/>
</dbReference>
<proteinExistence type="predicted"/>
<dbReference type="GO" id="GO:0030170">
    <property type="term" value="F:pyridoxal phosphate binding"/>
    <property type="evidence" value="ECO:0007669"/>
    <property type="project" value="TreeGrafter"/>
</dbReference>
<feature type="non-terminal residue" evidence="1">
    <location>
        <position position="300"/>
    </location>
</feature>
<dbReference type="Gene3D" id="3.40.640.10">
    <property type="entry name" value="Type I PLP-dependent aspartate aminotransferase-like (Major domain)"/>
    <property type="match status" value="1"/>
</dbReference>
<dbReference type="AlphaFoldDB" id="X1BFN9"/>
<dbReference type="GO" id="GO:0019180">
    <property type="term" value="F:dTDP-4-amino-4,6-dideoxygalactose transaminase activity"/>
    <property type="evidence" value="ECO:0007669"/>
    <property type="project" value="TreeGrafter"/>
</dbReference>
<dbReference type="PANTHER" id="PTHR30244">
    <property type="entry name" value="TRANSAMINASE"/>
    <property type="match status" value="1"/>
</dbReference>
<dbReference type="Pfam" id="PF01041">
    <property type="entry name" value="DegT_DnrJ_EryC1"/>
    <property type="match status" value="1"/>
</dbReference>
<evidence type="ECO:0000313" key="1">
    <source>
        <dbReference type="EMBL" id="GAG79997.1"/>
    </source>
</evidence>
<dbReference type="InterPro" id="IPR000653">
    <property type="entry name" value="DegT/StrS_aminotransferase"/>
</dbReference>
<dbReference type="EMBL" id="BART01011040">
    <property type="protein sequence ID" value="GAG79997.1"/>
    <property type="molecule type" value="Genomic_DNA"/>
</dbReference>
<evidence type="ECO:0008006" key="2">
    <source>
        <dbReference type="Google" id="ProtNLM"/>
    </source>
</evidence>
<dbReference type="InterPro" id="IPR015421">
    <property type="entry name" value="PyrdxlP-dep_Trfase_major"/>
</dbReference>
<protein>
    <recommendedName>
        <fullName evidence="2">dTDP-4-amino-4,6-dideoxygalactose transaminase</fullName>
    </recommendedName>
</protein>
<organism evidence="1">
    <name type="scientific">marine sediment metagenome</name>
    <dbReference type="NCBI Taxonomy" id="412755"/>
    <lineage>
        <taxon>unclassified sequences</taxon>
        <taxon>metagenomes</taxon>
        <taxon>ecological metagenomes</taxon>
    </lineage>
</organism>
<reference evidence="1" key="1">
    <citation type="journal article" date="2014" name="Front. Microbiol.">
        <title>High frequency of phylogenetically diverse reductive dehalogenase-homologous genes in deep subseafloor sedimentary metagenomes.</title>
        <authorList>
            <person name="Kawai M."/>
            <person name="Futagami T."/>
            <person name="Toyoda A."/>
            <person name="Takaki Y."/>
            <person name="Nishi S."/>
            <person name="Hori S."/>
            <person name="Arai W."/>
            <person name="Tsubouchi T."/>
            <person name="Morono Y."/>
            <person name="Uchiyama I."/>
            <person name="Ito T."/>
            <person name="Fujiyama A."/>
            <person name="Inagaki F."/>
            <person name="Takami H."/>
        </authorList>
    </citation>
    <scope>NUCLEOTIDE SEQUENCE</scope>
    <source>
        <strain evidence="1">Expedition CK06-06</strain>
    </source>
</reference>
<sequence>MTAFNRPYLVGQEIDNILAAHESAHLSGNGNFTKSCEKLLCKITGASHALLTHSCTGALEIATLLAGIGPGDEVIMPSYTFVSTANAVVLRGATPVFVDIRPDTLNIDVAEVAKAISTRTRAIMPVDYAGVPCDFDHVNTIALENELLVIEDAAQALLSTYKGKAVGACNELTAISFHETKNVISGEGGALLLKSDLFHERAEIIREKGTNRQQFLEGLTNKYTWVDIGSSYLPNEITAAFLFAQLQAAEDITEKRLDIWSRYHAAFEPFEEINRLRRPVVPDDCRHNAHMYYLLLKDRT</sequence>
<comment type="caution">
    <text evidence="1">The sequence shown here is derived from an EMBL/GenBank/DDBJ whole genome shotgun (WGS) entry which is preliminary data.</text>
</comment>
<dbReference type="PANTHER" id="PTHR30244:SF34">
    <property type="entry name" value="DTDP-4-AMINO-4,6-DIDEOXYGALACTOSE TRANSAMINASE"/>
    <property type="match status" value="1"/>
</dbReference>
<dbReference type="SUPFAM" id="SSF53383">
    <property type="entry name" value="PLP-dependent transferases"/>
    <property type="match status" value="1"/>
</dbReference>
<dbReference type="NCBIfam" id="NF008687">
    <property type="entry name" value="PRK11706.1"/>
    <property type="match status" value="1"/>
</dbReference>
<dbReference type="GO" id="GO:0000271">
    <property type="term" value="P:polysaccharide biosynthetic process"/>
    <property type="evidence" value="ECO:0007669"/>
    <property type="project" value="TreeGrafter"/>
</dbReference>
<name>X1BFN9_9ZZZZ</name>
<dbReference type="CDD" id="cd00616">
    <property type="entry name" value="AHBA_syn"/>
    <property type="match status" value="1"/>
</dbReference>
<accession>X1BFN9</accession>